<feature type="region of interest" description="Disordered" evidence="1">
    <location>
        <begin position="516"/>
        <end position="540"/>
    </location>
</feature>
<proteinExistence type="predicted"/>
<dbReference type="PANTHER" id="PTHR33568:SF3">
    <property type="entry name" value="DNA-DIRECTED DNA POLYMERASE"/>
    <property type="match status" value="1"/>
</dbReference>
<sequence length="540" mass="61460">MTSDVNNIRKNPGRRLIATLALNSFWDFKDEDSYFSLILCRVIPPRALYLPVLPYRCQGKLMFPLCRTCTENMQQTACTNSNEERSLIGTWVRSVYLPSEEVAAIQWQSSKDFVYQDTSTNIFIAAVTTAWARLKLYEEMDNSDFKDEDSYFSLILCRVIPPRALYLPVLPYRCQGKLMFPLCRTCTENMQQTACTNSNEELSLIGTWVRSVYLPSEEVAAIQWQSSKDFVYQDTSTNIFIAAVTTAWARLKLYEEMDNSDFKDEDSYFSLILCRVIPPRALYLPVLPYRCQGKLMFPLCRTCTENMQQTACTNSNEELSLIGTWGEEDFKDEDSYFSLILCRVIPPRALYLPVLPYRCQGKLMFPLCRTCTENMQQTACTNSNEELSLIGTWVRSVYLPSEEVAAIQWQSSKDFVYQDTSTNIFIAAVTTAWARLKLYEEMDNSRDALAGPSTPPDIYIDSDNSTASLDLPSAKVNLSNLKLKVDKAVPSYKAAGAITAGTFMMSPDLTFYHEQGTREADSHPADILGTSRNYKKDKNL</sequence>
<protein>
    <submittedName>
        <fullName evidence="2">DNA-directed DNA polymerase</fullName>
    </submittedName>
</protein>
<dbReference type="EMBL" id="BPLR01004104">
    <property type="protein sequence ID" value="GIX92187.1"/>
    <property type="molecule type" value="Genomic_DNA"/>
</dbReference>
<dbReference type="GO" id="GO:0003887">
    <property type="term" value="F:DNA-directed DNA polymerase activity"/>
    <property type="evidence" value="ECO:0007669"/>
    <property type="project" value="UniProtKB-KW"/>
</dbReference>
<dbReference type="SUPFAM" id="SSF56672">
    <property type="entry name" value="DNA/RNA polymerases"/>
    <property type="match status" value="3"/>
</dbReference>
<organism evidence="2 3">
    <name type="scientific">Caerostris extrusa</name>
    <name type="common">Bark spider</name>
    <name type="synonym">Caerostris bankana</name>
    <dbReference type="NCBI Taxonomy" id="172846"/>
    <lineage>
        <taxon>Eukaryota</taxon>
        <taxon>Metazoa</taxon>
        <taxon>Ecdysozoa</taxon>
        <taxon>Arthropoda</taxon>
        <taxon>Chelicerata</taxon>
        <taxon>Arachnida</taxon>
        <taxon>Araneae</taxon>
        <taxon>Araneomorphae</taxon>
        <taxon>Entelegynae</taxon>
        <taxon>Araneoidea</taxon>
        <taxon>Araneidae</taxon>
        <taxon>Caerostris</taxon>
    </lineage>
</organism>
<reference evidence="2 3" key="1">
    <citation type="submission" date="2021-06" db="EMBL/GenBank/DDBJ databases">
        <title>Caerostris extrusa draft genome.</title>
        <authorList>
            <person name="Kono N."/>
            <person name="Arakawa K."/>
        </authorList>
    </citation>
    <scope>NUCLEOTIDE SEQUENCE [LARGE SCALE GENOMIC DNA]</scope>
</reference>
<accession>A0AAV4PAL7</accession>
<keyword evidence="2" id="KW-0548">Nucleotidyltransferase</keyword>
<dbReference type="AlphaFoldDB" id="A0AAV4PAL7"/>
<evidence type="ECO:0000256" key="1">
    <source>
        <dbReference type="SAM" id="MobiDB-lite"/>
    </source>
</evidence>
<name>A0AAV4PAL7_CAEEX</name>
<evidence type="ECO:0000313" key="3">
    <source>
        <dbReference type="Proteomes" id="UP001054945"/>
    </source>
</evidence>
<keyword evidence="2" id="KW-0239">DNA-directed DNA polymerase</keyword>
<dbReference type="InterPro" id="IPR043502">
    <property type="entry name" value="DNA/RNA_pol_sf"/>
</dbReference>
<gene>
    <name evidence="2" type="primary">AVEN_91282_1</name>
    <name evidence="2" type="ORF">CEXT_376391</name>
</gene>
<evidence type="ECO:0000313" key="2">
    <source>
        <dbReference type="EMBL" id="GIX92187.1"/>
    </source>
</evidence>
<dbReference type="PANTHER" id="PTHR33568">
    <property type="entry name" value="DNA POLYMERASE"/>
    <property type="match status" value="1"/>
</dbReference>
<comment type="caution">
    <text evidence="2">The sequence shown here is derived from an EMBL/GenBank/DDBJ whole genome shotgun (WGS) entry which is preliminary data.</text>
</comment>
<keyword evidence="2" id="KW-0808">Transferase</keyword>
<keyword evidence="3" id="KW-1185">Reference proteome</keyword>
<dbReference type="Proteomes" id="UP001054945">
    <property type="component" value="Unassembled WGS sequence"/>
</dbReference>